<dbReference type="PRINTS" id="PR00799">
    <property type="entry name" value="TRANSAMINASE"/>
</dbReference>
<evidence type="ECO:0000313" key="9">
    <source>
        <dbReference type="EMBL" id="VVO14870.1"/>
    </source>
</evidence>
<sequence length="398" mass="43317">MSLFSAVEMAPRDPILGLNEAFNADTRNNKVNLGVGVYCNEEGKIPLLRAVAEAETIRVAQHASRGYLPIDGIAAYDQAVQRLLFGADSALIASGRVITTQAVGGTGALKIGADFLKQLLPDAVVAISDPSWENHRALFETAGFPVQNYRYYDAATNDVNRAGLLEDLNALPAGSIVVLHACCHNPTGVDMSPTDWQNVLEVVKAKDLVPFLDMAYQGFGDSIDEDAAAVRLFAESGLNFFVSSSFSKSFSLYGERVGALSIVSESKEESARVLSQVKRVIRTNYSNPPTHGASIVAAVLNNPELRAQWESELAEMRLRIRGMRMQMVDLLALHGAKRDFGFVGRQRGMFSYSGLTVEQVTRLRTEFGIYALDTGRICVAALNQNNIEVVTRAIVQVI</sequence>
<evidence type="ECO:0000256" key="1">
    <source>
        <dbReference type="ARBA" id="ARBA00001933"/>
    </source>
</evidence>
<dbReference type="InterPro" id="IPR000796">
    <property type="entry name" value="Asp_trans"/>
</dbReference>
<dbReference type="RefSeq" id="WP_150643589.1">
    <property type="nucleotide sequence ID" value="NZ_CABVHQ010000038.1"/>
</dbReference>
<dbReference type="NCBIfam" id="NF006719">
    <property type="entry name" value="PRK09257.1"/>
    <property type="match status" value="1"/>
</dbReference>
<dbReference type="SUPFAM" id="SSF53383">
    <property type="entry name" value="PLP-dependent transferases"/>
    <property type="match status" value="1"/>
</dbReference>
<dbReference type="InterPro" id="IPR015421">
    <property type="entry name" value="PyrdxlP-dep_Trfase_major"/>
</dbReference>
<comment type="similarity">
    <text evidence="2 7">Belongs to the class-I pyridoxal-phosphate-dependent aminotransferase family.</text>
</comment>
<evidence type="ECO:0000256" key="2">
    <source>
        <dbReference type="ARBA" id="ARBA00007441"/>
    </source>
</evidence>
<dbReference type="AlphaFoldDB" id="A0A5E7DBZ5"/>
<dbReference type="Pfam" id="PF00155">
    <property type="entry name" value="Aminotran_1_2"/>
    <property type="match status" value="1"/>
</dbReference>
<reference evidence="9 10" key="1">
    <citation type="submission" date="2019-09" db="EMBL/GenBank/DDBJ databases">
        <authorList>
            <person name="Chandra G."/>
            <person name="Truman W A."/>
        </authorList>
    </citation>
    <scope>NUCLEOTIDE SEQUENCE [LARGE SCALE GENOMIC DNA]</scope>
    <source>
        <strain evidence="9">PS691</strain>
    </source>
</reference>
<protein>
    <recommendedName>
        <fullName evidence="7">Aminotransferase</fullName>
        <ecNumber evidence="7">2.6.1.-</ecNumber>
    </recommendedName>
</protein>
<dbReference type="GO" id="GO:0004838">
    <property type="term" value="F:L-tyrosine-2-oxoglutarate transaminase activity"/>
    <property type="evidence" value="ECO:0007669"/>
    <property type="project" value="TreeGrafter"/>
</dbReference>
<gene>
    <name evidence="9" type="primary">tyrB</name>
    <name evidence="9" type="ORF">PS691_03707</name>
</gene>
<accession>A0A5E7DBZ5</accession>
<dbReference type="CDD" id="cd00609">
    <property type="entry name" value="AAT_like"/>
    <property type="match status" value="1"/>
</dbReference>
<feature type="domain" description="Aminotransferase class I/classII large" evidence="8">
    <location>
        <begin position="29"/>
        <end position="394"/>
    </location>
</feature>
<dbReference type="InterPro" id="IPR015424">
    <property type="entry name" value="PyrdxlP-dep_Trfase"/>
</dbReference>
<keyword evidence="4 7" id="KW-0032">Aminotransferase</keyword>
<dbReference type="InterPro" id="IPR004839">
    <property type="entry name" value="Aminotransferase_I/II_large"/>
</dbReference>
<dbReference type="GO" id="GO:0005829">
    <property type="term" value="C:cytosol"/>
    <property type="evidence" value="ECO:0007669"/>
    <property type="project" value="TreeGrafter"/>
</dbReference>
<dbReference type="PANTHER" id="PTHR11879">
    <property type="entry name" value="ASPARTATE AMINOTRANSFERASE"/>
    <property type="match status" value="1"/>
</dbReference>
<dbReference type="GO" id="GO:0030170">
    <property type="term" value="F:pyridoxal phosphate binding"/>
    <property type="evidence" value="ECO:0007669"/>
    <property type="project" value="InterPro"/>
</dbReference>
<dbReference type="Gene3D" id="3.90.1150.10">
    <property type="entry name" value="Aspartate Aminotransferase, domain 1"/>
    <property type="match status" value="1"/>
</dbReference>
<comment type="subunit">
    <text evidence="3">Homodimer.</text>
</comment>
<dbReference type="FunFam" id="3.90.1150.10:FF:000001">
    <property type="entry name" value="Aspartate aminotransferase"/>
    <property type="match status" value="1"/>
</dbReference>
<dbReference type="PROSITE" id="PS00105">
    <property type="entry name" value="AA_TRANSFER_CLASS_1"/>
    <property type="match status" value="1"/>
</dbReference>
<dbReference type="InterPro" id="IPR004838">
    <property type="entry name" value="NHTrfase_class1_PyrdxlP-BS"/>
</dbReference>
<dbReference type="EMBL" id="CABVHQ010000038">
    <property type="protein sequence ID" value="VVO14870.1"/>
    <property type="molecule type" value="Genomic_DNA"/>
</dbReference>
<organism evidence="9 10">
    <name type="scientific">Pseudomonas fluorescens</name>
    <dbReference type="NCBI Taxonomy" id="294"/>
    <lineage>
        <taxon>Bacteria</taxon>
        <taxon>Pseudomonadati</taxon>
        <taxon>Pseudomonadota</taxon>
        <taxon>Gammaproteobacteria</taxon>
        <taxon>Pseudomonadales</taxon>
        <taxon>Pseudomonadaceae</taxon>
        <taxon>Pseudomonas</taxon>
    </lineage>
</organism>
<dbReference type="GO" id="GO:0042802">
    <property type="term" value="F:identical protein binding"/>
    <property type="evidence" value="ECO:0007669"/>
    <property type="project" value="TreeGrafter"/>
</dbReference>
<dbReference type="InterPro" id="IPR015422">
    <property type="entry name" value="PyrdxlP-dep_Trfase_small"/>
</dbReference>
<evidence type="ECO:0000256" key="3">
    <source>
        <dbReference type="ARBA" id="ARBA00011738"/>
    </source>
</evidence>
<evidence type="ECO:0000256" key="4">
    <source>
        <dbReference type="ARBA" id="ARBA00022576"/>
    </source>
</evidence>
<evidence type="ECO:0000313" key="10">
    <source>
        <dbReference type="Proteomes" id="UP000337909"/>
    </source>
</evidence>
<dbReference type="EC" id="2.6.1.-" evidence="7"/>
<dbReference type="FunFam" id="3.40.640.10:FF:000015">
    <property type="entry name" value="Aspartate aminotransferase"/>
    <property type="match status" value="1"/>
</dbReference>
<comment type="cofactor">
    <cofactor evidence="1 7">
        <name>pyridoxal 5'-phosphate</name>
        <dbReference type="ChEBI" id="CHEBI:597326"/>
    </cofactor>
</comment>
<dbReference type="PANTHER" id="PTHR11879:SF37">
    <property type="entry name" value="AROMATIC-AMINO-ACID AMINOTRANSFERASE"/>
    <property type="match status" value="1"/>
</dbReference>
<name>A0A5E7DBZ5_PSEFL</name>
<evidence type="ECO:0000256" key="7">
    <source>
        <dbReference type="RuleBase" id="RU000481"/>
    </source>
</evidence>
<evidence type="ECO:0000256" key="6">
    <source>
        <dbReference type="ARBA" id="ARBA00022898"/>
    </source>
</evidence>
<dbReference type="Proteomes" id="UP000337909">
    <property type="component" value="Unassembled WGS sequence"/>
</dbReference>
<proteinExistence type="inferred from homology"/>
<keyword evidence="5 7" id="KW-0808">Transferase</keyword>
<evidence type="ECO:0000259" key="8">
    <source>
        <dbReference type="Pfam" id="PF00155"/>
    </source>
</evidence>
<dbReference type="GO" id="GO:0033585">
    <property type="term" value="P:L-phenylalanine biosynthetic process from chorismate via phenylpyruvate"/>
    <property type="evidence" value="ECO:0007669"/>
    <property type="project" value="TreeGrafter"/>
</dbReference>
<dbReference type="Gene3D" id="3.40.640.10">
    <property type="entry name" value="Type I PLP-dependent aspartate aminotransferase-like (Major domain)"/>
    <property type="match status" value="1"/>
</dbReference>
<dbReference type="OrthoDB" id="9766445at2"/>
<evidence type="ECO:0000256" key="5">
    <source>
        <dbReference type="ARBA" id="ARBA00022679"/>
    </source>
</evidence>
<keyword evidence="6" id="KW-0663">Pyridoxal phosphate</keyword>